<keyword evidence="1" id="KW-0812">Transmembrane</keyword>
<organism evidence="2">
    <name type="scientific">Lepeophtheirus salmonis</name>
    <name type="common">Salmon louse</name>
    <name type="synonym">Caligus salmonis</name>
    <dbReference type="NCBI Taxonomy" id="72036"/>
    <lineage>
        <taxon>Eukaryota</taxon>
        <taxon>Metazoa</taxon>
        <taxon>Ecdysozoa</taxon>
        <taxon>Arthropoda</taxon>
        <taxon>Crustacea</taxon>
        <taxon>Multicrustacea</taxon>
        <taxon>Hexanauplia</taxon>
        <taxon>Copepoda</taxon>
        <taxon>Siphonostomatoida</taxon>
        <taxon>Caligidae</taxon>
        <taxon>Lepeophtheirus</taxon>
    </lineage>
</organism>
<sequence length="42" mass="4930">IRGRSGIKLDNNSSRDSYQSFVFNFFVFASPGLSYIYIYYVH</sequence>
<evidence type="ECO:0000313" key="2">
    <source>
        <dbReference type="EMBL" id="CDW28467.1"/>
    </source>
</evidence>
<evidence type="ECO:0000256" key="1">
    <source>
        <dbReference type="SAM" id="Phobius"/>
    </source>
</evidence>
<keyword evidence="1" id="KW-0472">Membrane</keyword>
<keyword evidence="1" id="KW-1133">Transmembrane helix</keyword>
<feature type="transmembrane region" description="Helical" evidence="1">
    <location>
        <begin position="21"/>
        <end position="40"/>
    </location>
</feature>
<accession>A0A0K2TS25</accession>
<protein>
    <submittedName>
        <fullName evidence="2">Uncharacterized protein</fullName>
    </submittedName>
</protein>
<dbReference type="AlphaFoldDB" id="A0A0K2TS25"/>
<name>A0A0K2TS25_LEPSM</name>
<reference evidence="2" key="1">
    <citation type="submission" date="2014-05" db="EMBL/GenBank/DDBJ databases">
        <authorList>
            <person name="Chronopoulou M."/>
        </authorList>
    </citation>
    <scope>NUCLEOTIDE SEQUENCE</scope>
    <source>
        <tissue evidence="2">Whole organism</tissue>
    </source>
</reference>
<dbReference type="EMBL" id="HACA01011106">
    <property type="protein sequence ID" value="CDW28467.1"/>
    <property type="molecule type" value="Transcribed_RNA"/>
</dbReference>
<proteinExistence type="predicted"/>
<feature type="non-terminal residue" evidence="2">
    <location>
        <position position="1"/>
    </location>
</feature>